<comment type="caution">
    <text evidence="1">The sequence shown here is derived from an EMBL/GenBank/DDBJ whole genome shotgun (WGS) entry which is preliminary data.</text>
</comment>
<keyword evidence="2" id="KW-1185">Reference proteome</keyword>
<dbReference type="AlphaFoldDB" id="A0A9W9FEK7"/>
<proteinExistence type="predicted"/>
<dbReference type="EMBL" id="JAPQKI010000005">
    <property type="protein sequence ID" value="KAJ5098721.1"/>
    <property type="molecule type" value="Genomic_DNA"/>
</dbReference>
<organism evidence="1 2">
    <name type="scientific">Penicillium argentinense</name>
    <dbReference type="NCBI Taxonomy" id="1131581"/>
    <lineage>
        <taxon>Eukaryota</taxon>
        <taxon>Fungi</taxon>
        <taxon>Dikarya</taxon>
        <taxon>Ascomycota</taxon>
        <taxon>Pezizomycotina</taxon>
        <taxon>Eurotiomycetes</taxon>
        <taxon>Eurotiomycetidae</taxon>
        <taxon>Eurotiales</taxon>
        <taxon>Aspergillaceae</taxon>
        <taxon>Penicillium</taxon>
    </lineage>
</organism>
<evidence type="ECO:0000313" key="2">
    <source>
        <dbReference type="Proteomes" id="UP001149074"/>
    </source>
</evidence>
<dbReference type="GeneID" id="81357195"/>
<protein>
    <submittedName>
        <fullName evidence="1">Uncharacterized protein</fullName>
    </submittedName>
</protein>
<reference evidence="1" key="1">
    <citation type="submission" date="2022-11" db="EMBL/GenBank/DDBJ databases">
        <authorList>
            <person name="Petersen C."/>
        </authorList>
    </citation>
    <scope>NUCLEOTIDE SEQUENCE</scope>
    <source>
        <strain evidence="1">IBT 30761</strain>
    </source>
</reference>
<evidence type="ECO:0000313" key="1">
    <source>
        <dbReference type="EMBL" id="KAJ5098721.1"/>
    </source>
</evidence>
<dbReference type="Proteomes" id="UP001149074">
    <property type="component" value="Unassembled WGS sequence"/>
</dbReference>
<accession>A0A9W9FEK7</accession>
<reference evidence="1" key="2">
    <citation type="journal article" date="2023" name="IMA Fungus">
        <title>Comparative genomic study of the Penicillium genus elucidates a diverse pangenome and 15 lateral gene transfer events.</title>
        <authorList>
            <person name="Petersen C."/>
            <person name="Sorensen T."/>
            <person name="Nielsen M.R."/>
            <person name="Sondergaard T.E."/>
            <person name="Sorensen J.L."/>
            <person name="Fitzpatrick D.A."/>
            <person name="Frisvad J.C."/>
            <person name="Nielsen K.L."/>
        </authorList>
    </citation>
    <scope>NUCLEOTIDE SEQUENCE</scope>
    <source>
        <strain evidence="1">IBT 30761</strain>
    </source>
</reference>
<dbReference type="RefSeq" id="XP_056474375.1">
    <property type="nucleotide sequence ID" value="XM_056618216.1"/>
</dbReference>
<name>A0A9W9FEK7_9EURO</name>
<sequence length="321" mass="36066">MLAHFPVQADTRALELLHFESISEGAIANILAHVCLAIRHYDWDSWSIHMNGLSLIANVRGGFADLGCHMALLILLYDLAGAMVFDSFPRFDLPLQIVGISNRSSRLPAPRLQALLVQPMSPTFLPASQALRMVSSIADVININSRCASFWKKDIDAIRMIGPCIHFLLSMPRLPSDFMVMADPEDLIARELIRLTCLMLMSKLKELFAFPPSEQDSLHARLAGFVSQNVKTLGKMYIELKVWALVTVALLRYHDGRDVYVQEMKREMSAMDKPSPSEFTEIAKDIIWIDILMSPFSEDLAADLTPRVASEETHCVGRRQI</sequence>
<gene>
    <name evidence="1" type="ORF">N7532_005722</name>
</gene>
<dbReference type="OrthoDB" id="3469225at2759"/>